<proteinExistence type="predicted"/>
<evidence type="ECO:0000313" key="2">
    <source>
        <dbReference type="EMBL" id="MDH0734788.1"/>
    </source>
</evidence>
<keyword evidence="1" id="KW-0472">Membrane</keyword>
<reference evidence="2" key="1">
    <citation type="submission" date="2022-09" db="EMBL/GenBank/DDBJ databases">
        <title>Intensive care unit water sources are persistently colonized with multi-drug resistant bacteria and are the site of extensive horizontal gene transfer of antibiotic resistance genes.</title>
        <authorList>
            <person name="Diorio-Toth L."/>
        </authorList>
    </citation>
    <scope>NUCLEOTIDE SEQUENCE</scope>
    <source>
        <strain evidence="2">GD03843</strain>
    </source>
</reference>
<gene>
    <name evidence="2" type="ORF">N5D93_03150</name>
</gene>
<dbReference type="RefSeq" id="WP_279993776.1">
    <property type="nucleotide sequence ID" value="NZ_JAOCDZ010000001.1"/>
</dbReference>
<organism evidence="2 3">
    <name type="scientific">Achromobacter spanius</name>
    <dbReference type="NCBI Taxonomy" id="217203"/>
    <lineage>
        <taxon>Bacteria</taxon>
        <taxon>Pseudomonadati</taxon>
        <taxon>Pseudomonadota</taxon>
        <taxon>Betaproteobacteria</taxon>
        <taxon>Burkholderiales</taxon>
        <taxon>Alcaligenaceae</taxon>
        <taxon>Achromobacter</taxon>
    </lineage>
</organism>
<dbReference type="EMBL" id="JAOCDZ010000001">
    <property type="protein sequence ID" value="MDH0734788.1"/>
    <property type="molecule type" value="Genomic_DNA"/>
</dbReference>
<dbReference type="Proteomes" id="UP001161094">
    <property type="component" value="Unassembled WGS sequence"/>
</dbReference>
<protein>
    <submittedName>
        <fullName evidence="2">Uncharacterized protein</fullName>
    </submittedName>
</protein>
<evidence type="ECO:0000313" key="3">
    <source>
        <dbReference type="Proteomes" id="UP001161094"/>
    </source>
</evidence>
<keyword evidence="1" id="KW-1133">Transmembrane helix</keyword>
<accession>A0AA42LHB1</accession>
<evidence type="ECO:0000256" key="1">
    <source>
        <dbReference type="SAM" id="Phobius"/>
    </source>
</evidence>
<dbReference type="AlphaFoldDB" id="A0AA42LHB1"/>
<sequence length="163" mass="18724">MNEVVLWARQWPTATVSTVSLSSVDDYIDKLHAHDTAGVDNKMRRNKLYENFGLNVVYDDNKANGHSLPMAAQDLKPRDTWERNIKVREVPEYIRELRMEIAAYRQLASGNKCDIAYLQKRIDDAEKSPVRWACRQLWNRYAAKIALLILCGLGVSAALKKFL</sequence>
<name>A0AA42LHB1_9BURK</name>
<keyword evidence="1" id="KW-0812">Transmembrane</keyword>
<comment type="caution">
    <text evidence="2">The sequence shown here is derived from an EMBL/GenBank/DDBJ whole genome shotgun (WGS) entry which is preliminary data.</text>
</comment>
<feature type="transmembrane region" description="Helical" evidence="1">
    <location>
        <begin position="141"/>
        <end position="159"/>
    </location>
</feature>